<dbReference type="EMBL" id="JAJFZV010000018">
    <property type="protein sequence ID" value="MCC3299336.1"/>
    <property type="molecule type" value="Genomic_DNA"/>
</dbReference>
<keyword evidence="1" id="KW-1133">Transmembrane helix</keyword>
<keyword evidence="1" id="KW-0812">Transmembrane</keyword>
<evidence type="ECO:0000256" key="1">
    <source>
        <dbReference type="SAM" id="Phobius"/>
    </source>
</evidence>
<dbReference type="RefSeq" id="WP_227897323.1">
    <property type="nucleotide sequence ID" value="NZ_CP099467.1"/>
</dbReference>
<feature type="transmembrane region" description="Helical" evidence="1">
    <location>
        <begin position="36"/>
        <end position="54"/>
    </location>
</feature>
<dbReference type="AlphaFoldDB" id="A0A9X1SE70"/>
<name>A0A9X1SE70_9MICC</name>
<evidence type="ECO:0000313" key="3">
    <source>
        <dbReference type="Proteomes" id="UP001139158"/>
    </source>
</evidence>
<comment type="caution">
    <text evidence="2">The sequence shown here is derived from an EMBL/GenBank/DDBJ whole genome shotgun (WGS) entry which is preliminary data.</text>
</comment>
<gene>
    <name evidence="2" type="ORF">LJ757_16210</name>
</gene>
<reference evidence="2" key="1">
    <citation type="submission" date="2021-10" db="EMBL/GenBank/DDBJ databases">
        <title>Novel species in genus Arthrobacter.</title>
        <authorList>
            <person name="Liu Y."/>
        </authorList>
    </citation>
    <scope>NUCLEOTIDE SEQUENCE</scope>
    <source>
        <strain evidence="2">Zg-Y453</strain>
    </source>
</reference>
<keyword evidence="3" id="KW-1185">Reference proteome</keyword>
<keyword evidence="1" id="KW-0472">Membrane</keyword>
<protein>
    <submittedName>
        <fullName evidence="2">Uncharacterized protein</fullName>
    </submittedName>
</protein>
<dbReference type="Proteomes" id="UP001139158">
    <property type="component" value="Unassembled WGS sequence"/>
</dbReference>
<proteinExistence type="predicted"/>
<evidence type="ECO:0000313" key="2">
    <source>
        <dbReference type="EMBL" id="MCC3299336.1"/>
    </source>
</evidence>
<feature type="transmembrane region" description="Helical" evidence="1">
    <location>
        <begin position="12"/>
        <end position="30"/>
    </location>
</feature>
<accession>A0A9X1SE70</accession>
<organism evidence="2 3">
    <name type="scientific">Arthrobacter caoxuetaonis</name>
    <dbReference type="NCBI Taxonomy" id="2886935"/>
    <lineage>
        <taxon>Bacteria</taxon>
        <taxon>Bacillati</taxon>
        <taxon>Actinomycetota</taxon>
        <taxon>Actinomycetes</taxon>
        <taxon>Micrococcales</taxon>
        <taxon>Micrococcaceae</taxon>
        <taxon>Arthrobacter</taxon>
    </lineage>
</organism>
<sequence length="83" mass="8388">MNRSAVLTAAREAGAGIAAILAGLFIIDVVSDPVATIMAILPMSLGTASIIDSIRTLRRAPKQDAAALPAAAETETADLSRAA</sequence>